<dbReference type="Proteomes" id="UP000253318">
    <property type="component" value="Unassembled WGS sequence"/>
</dbReference>
<dbReference type="GO" id="GO:0016747">
    <property type="term" value="F:acyltransferase activity, transferring groups other than amino-acyl groups"/>
    <property type="evidence" value="ECO:0007669"/>
    <property type="project" value="InterPro"/>
</dbReference>
<gene>
    <name evidence="4" type="ORF">DEF24_10510</name>
</gene>
<dbReference type="AlphaFoldDB" id="A0A368T687"/>
<dbReference type="InterPro" id="IPR050832">
    <property type="entry name" value="Bact_Acetyltransf"/>
</dbReference>
<dbReference type="OrthoDB" id="572496at2"/>
<dbReference type="PROSITE" id="PS51186">
    <property type="entry name" value="GNAT"/>
    <property type="match status" value="1"/>
</dbReference>
<proteinExistence type="predicted"/>
<accession>A0A368T687</accession>
<evidence type="ECO:0000256" key="1">
    <source>
        <dbReference type="ARBA" id="ARBA00022679"/>
    </source>
</evidence>
<dbReference type="PANTHER" id="PTHR43877">
    <property type="entry name" value="AMINOALKYLPHOSPHONATE N-ACETYLTRANSFERASE-RELATED-RELATED"/>
    <property type="match status" value="1"/>
</dbReference>
<organism evidence="4 5">
    <name type="scientific">Marinitenerispora sediminis</name>
    <dbReference type="NCBI Taxonomy" id="1931232"/>
    <lineage>
        <taxon>Bacteria</taxon>
        <taxon>Bacillati</taxon>
        <taxon>Actinomycetota</taxon>
        <taxon>Actinomycetes</taxon>
        <taxon>Streptosporangiales</taxon>
        <taxon>Nocardiopsidaceae</taxon>
        <taxon>Marinitenerispora</taxon>
    </lineage>
</organism>
<comment type="caution">
    <text evidence="4">The sequence shown here is derived from an EMBL/GenBank/DDBJ whole genome shotgun (WGS) entry which is preliminary data.</text>
</comment>
<evidence type="ECO:0000256" key="2">
    <source>
        <dbReference type="ARBA" id="ARBA00023315"/>
    </source>
</evidence>
<dbReference type="EMBL" id="QEIN01000066">
    <property type="protein sequence ID" value="RCV59217.1"/>
    <property type="molecule type" value="Genomic_DNA"/>
</dbReference>
<keyword evidence="5" id="KW-1185">Reference proteome</keyword>
<reference evidence="4 5" key="1">
    <citation type="submission" date="2018-04" db="EMBL/GenBank/DDBJ databases">
        <title>Novel actinobacteria from marine sediment.</title>
        <authorList>
            <person name="Ng Z.Y."/>
            <person name="Tan G.Y.A."/>
        </authorList>
    </citation>
    <scope>NUCLEOTIDE SEQUENCE [LARGE SCALE GENOMIC DNA]</scope>
    <source>
        <strain evidence="4 5">TPS81</strain>
    </source>
</reference>
<dbReference type="SUPFAM" id="SSF55729">
    <property type="entry name" value="Acyl-CoA N-acyltransferases (Nat)"/>
    <property type="match status" value="1"/>
</dbReference>
<keyword evidence="2" id="KW-0012">Acyltransferase</keyword>
<name>A0A368T687_9ACTN</name>
<evidence type="ECO:0000259" key="3">
    <source>
        <dbReference type="PROSITE" id="PS51186"/>
    </source>
</evidence>
<dbReference type="InterPro" id="IPR016181">
    <property type="entry name" value="Acyl_CoA_acyltransferase"/>
</dbReference>
<dbReference type="PANTHER" id="PTHR43877:SF1">
    <property type="entry name" value="ACETYLTRANSFERASE"/>
    <property type="match status" value="1"/>
</dbReference>
<dbReference type="Gene3D" id="3.40.630.30">
    <property type="match status" value="1"/>
</dbReference>
<keyword evidence="1 4" id="KW-0808">Transferase</keyword>
<protein>
    <submittedName>
        <fullName evidence="4">GNAT family N-acetyltransferase</fullName>
    </submittedName>
</protein>
<evidence type="ECO:0000313" key="4">
    <source>
        <dbReference type="EMBL" id="RCV59217.1"/>
    </source>
</evidence>
<sequence>MRTDGIEGRDSVAEGTAQVPVWRAEAVTAAERERLVEVSLAADQMFAAAGLALPPDDPRPLFARADWMWVAGRPPVGFAVLGVLDGAAHLEQIAVDPAHGRRGIGGALLAAACADARRRGYRRMTLTTFRDLAWNAPWYARHGFAPVPESAWGPELREQWRVETDLGIVVAPRVVMARDLGA</sequence>
<evidence type="ECO:0000313" key="5">
    <source>
        <dbReference type="Proteomes" id="UP000253318"/>
    </source>
</evidence>
<feature type="domain" description="N-acetyltransferase" evidence="3">
    <location>
        <begin position="19"/>
        <end position="181"/>
    </location>
</feature>
<dbReference type="Pfam" id="PF00583">
    <property type="entry name" value="Acetyltransf_1"/>
    <property type="match status" value="1"/>
</dbReference>
<dbReference type="InterPro" id="IPR000182">
    <property type="entry name" value="GNAT_dom"/>
</dbReference>